<keyword evidence="3 7" id="KW-1133">Transmembrane helix</keyword>
<evidence type="ECO:0000256" key="5">
    <source>
        <dbReference type="ARBA" id="ARBA00023098"/>
    </source>
</evidence>
<organism evidence="9 10">
    <name type="scientific">Pigmentiphaga soli</name>
    <dbReference type="NCBI Taxonomy" id="1007095"/>
    <lineage>
        <taxon>Bacteria</taxon>
        <taxon>Pseudomonadati</taxon>
        <taxon>Pseudomonadota</taxon>
        <taxon>Betaproteobacteria</taxon>
        <taxon>Burkholderiales</taxon>
        <taxon>Alcaligenaceae</taxon>
        <taxon>Pigmentiphaga</taxon>
    </lineage>
</organism>
<keyword evidence="2 7" id="KW-0812">Transmembrane</keyword>
<dbReference type="RefSeq" id="WP_345250544.1">
    <property type="nucleotide sequence ID" value="NZ_BAABFO010000013.1"/>
</dbReference>
<evidence type="ECO:0000256" key="7">
    <source>
        <dbReference type="SAM" id="Phobius"/>
    </source>
</evidence>
<keyword evidence="10" id="KW-1185">Reference proteome</keyword>
<evidence type="ECO:0000313" key="9">
    <source>
        <dbReference type="EMBL" id="GAA4335463.1"/>
    </source>
</evidence>
<dbReference type="Proteomes" id="UP001501671">
    <property type="component" value="Unassembled WGS sequence"/>
</dbReference>
<dbReference type="InterPro" id="IPR006694">
    <property type="entry name" value="Fatty_acid_hydroxylase"/>
</dbReference>
<dbReference type="EMBL" id="BAABFO010000013">
    <property type="protein sequence ID" value="GAA4335463.1"/>
    <property type="molecule type" value="Genomic_DNA"/>
</dbReference>
<comment type="caution">
    <text evidence="9">The sequence shown here is derived from an EMBL/GenBank/DDBJ whole genome shotgun (WGS) entry which is preliminary data.</text>
</comment>
<comment type="subcellular location">
    <subcellularLocation>
        <location evidence="1">Endomembrane system</location>
        <topology evidence="1">Multi-pass membrane protein</topology>
    </subcellularLocation>
</comment>
<feature type="transmembrane region" description="Helical" evidence="7">
    <location>
        <begin position="79"/>
        <end position="96"/>
    </location>
</feature>
<keyword evidence="4" id="KW-0560">Oxidoreductase</keyword>
<dbReference type="PANTHER" id="PTHR21624">
    <property type="entry name" value="STEROL DESATURASE-RELATED PROTEIN"/>
    <property type="match status" value="1"/>
</dbReference>
<evidence type="ECO:0000256" key="1">
    <source>
        <dbReference type="ARBA" id="ARBA00004127"/>
    </source>
</evidence>
<reference evidence="10" key="1">
    <citation type="journal article" date="2019" name="Int. J. Syst. Evol. Microbiol.">
        <title>The Global Catalogue of Microorganisms (GCM) 10K type strain sequencing project: providing services to taxonomists for standard genome sequencing and annotation.</title>
        <authorList>
            <consortium name="The Broad Institute Genomics Platform"/>
            <consortium name="The Broad Institute Genome Sequencing Center for Infectious Disease"/>
            <person name="Wu L."/>
            <person name="Ma J."/>
        </authorList>
    </citation>
    <scope>NUCLEOTIDE SEQUENCE [LARGE SCALE GENOMIC DNA]</scope>
    <source>
        <strain evidence="10">JCM 17666</strain>
    </source>
</reference>
<dbReference type="Pfam" id="PF04116">
    <property type="entry name" value="FA_hydroxylase"/>
    <property type="match status" value="1"/>
</dbReference>
<sequence>MDTFVDVFSQCQQWLFETVVQPAMFHLGLSNLIEDGFDATMWLLAGLVQIAIMVAVFAPLQRWRPAEALHDHASVRVDVLYTAIHTLGLFRVFLFFTTEPLADALFGRLHVLGIEELQLDGLWPGVTDVAWVSLLIYLLVFDLIDYLFHRAEHRFEWMWALHAVHHSQRQMTLWSDNRNHLLSDLMRDTVVVAVSHLIGVPPGQFVAVVILGRLVESFSHANVRLAFGRLGQRLLVGPRFHRHHHAIAESHAPGQAPARPYGCNFAVLFPIWDILFRTADFHGDYGPTGIVDQQPDRGGRDYGRSFLSQQWLGILRLLGRG</sequence>
<proteinExistence type="predicted"/>
<protein>
    <submittedName>
        <fullName evidence="9">Sterol desaturase family protein</fullName>
    </submittedName>
</protein>
<dbReference type="InterPro" id="IPR051689">
    <property type="entry name" value="Sterol_desaturase/TMEM195"/>
</dbReference>
<gene>
    <name evidence="9" type="ORF">GCM10023144_28810</name>
</gene>
<keyword evidence="6 7" id="KW-0472">Membrane</keyword>
<feature type="domain" description="Fatty acid hydroxylase" evidence="8">
    <location>
        <begin position="135"/>
        <end position="278"/>
    </location>
</feature>
<feature type="transmembrane region" description="Helical" evidence="7">
    <location>
        <begin position="129"/>
        <end position="148"/>
    </location>
</feature>
<name>A0ABP8H7U9_9BURK</name>
<accession>A0ABP8H7U9</accession>
<evidence type="ECO:0000256" key="3">
    <source>
        <dbReference type="ARBA" id="ARBA00022989"/>
    </source>
</evidence>
<dbReference type="PANTHER" id="PTHR21624:SF1">
    <property type="entry name" value="ALKYLGLYCEROL MONOOXYGENASE"/>
    <property type="match status" value="1"/>
</dbReference>
<evidence type="ECO:0000256" key="6">
    <source>
        <dbReference type="ARBA" id="ARBA00023136"/>
    </source>
</evidence>
<evidence type="ECO:0000313" key="10">
    <source>
        <dbReference type="Proteomes" id="UP001501671"/>
    </source>
</evidence>
<feature type="transmembrane region" description="Helical" evidence="7">
    <location>
        <begin position="39"/>
        <end position="58"/>
    </location>
</feature>
<evidence type="ECO:0000256" key="2">
    <source>
        <dbReference type="ARBA" id="ARBA00022692"/>
    </source>
</evidence>
<evidence type="ECO:0000256" key="4">
    <source>
        <dbReference type="ARBA" id="ARBA00023002"/>
    </source>
</evidence>
<evidence type="ECO:0000259" key="8">
    <source>
        <dbReference type="Pfam" id="PF04116"/>
    </source>
</evidence>
<keyword evidence="5" id="KW-0443">Lipid metabolism</keyword>